<proteinExistence type="predicted"/>
<evidence type="ECO:0000256" key="1">
    <source>
        <dbReference type="PROSITE-ProRule" id="PRU00339"/>
    </source>
</evidence>
<feature type="repeat" description="TPR" evidence="1">
    <location>
        <begin position="68"/>
        <end position="101"/>
    </location>
</feature>
<reference evidence="5 8" key="2">
    <citation type="submission" date="2019-07" db="EMBL/GenBank/DDBJ databases">
        <title>Whole genome shotgun sequence of Myxococcus fulvus NBRC 100333.</title>
        <authorList>
            <person name="Hosoyama A."/>
            <person name="Uohara A."/>
            <person name="Ohji S."/>
            <person name="Ichikawa N."/>
        </authorList>
    </citation>
    <scope>NUCLEOTIDE SEQUENCE [LARGE SCALE GENOMIC DNA]</scope>
    <source>
        <strain evidence="5 8">NBRC 100333</strain>
    </source>
</reference>
<dbReference type="Pfam" id="PF08308">
    <property type="entry name" value="PEGA"/>
    <property type="match status" value="1"/>
</dbReference>
<keyword evidence="7" id="KW-1185">Reference proteome</keyword>
<gene>
    <name evidence="5" type="ORF">MFU01_84050</name>
    <name evidence="6" type="ORF">SAMN05443572_12046</name>
</gene>
<comment type="caution">
    <text evidence="5">The sequence shown here is derived from an EMBL/GenBank/DDBJ whole genome shotgun (WGS) entry which is preliminary data.</text>
</comment>
<dbReference type="SMART" id="SM00028">
    <property type="entry name" value="TPR"/>
    <property type="match status" value="1"/>
</dbReference>
<evidence type="ECO:0000313" key="7">
    <source>
        <dbReference type="Proteomes" id="UP000183760"/>
    </source>
</evidence>
<organism evidence="5 8">
    <name type="scientific">Myxococcus fulvus</name>
    <dbReference type="NCBI Taxonomy" id="33"/>
    <lineage>
        <taxon>Bacteria</taxon>
        <taxon>Pseudomonadati</taxon>
        <taxon>Myxococcota</taxon>
        <taxon>Myxococcia</taxon>
        <taxon>Myxococcales</taxon>
        <taxon>Cystobacterineae</taxon>
        <taxon>Myxococcaceae</taxon>
        <taxon>Myxococcus</taxon>
    </lineage>
</organism>
<dbReference type="InterPro" id="IPR013229">
    <property type="entry name" value="PEGA"/>
</dbReference>
<evidence type="ECO:0000313" key="6">
    <source>
        <dbReference type="EMBL" id="SEU42753.1"/>
    </source>
</evidence>
<evidence type="ECO:0000256" key="3">
    <source>
        <dbReference type="SAM" id="SignalP"/>
    </source>
</evidence>
<dbReference type="OrthoDB" id="5526068at2"/>
<feature type="chain" id="PRO_5022900882" evidence="3">
    <location>
        <begin position="27"/>
        <end position="290"/>
    </location>
</feature>
<evidence type="ECO:0000313" key="5">
    <source>
        <dbReference type="EMBL" id="GEN13368.1"/>
    </source>
</evidence>
<keyword evidence="3" id="KW-0732">Signal</keyword>
<feature type="signal peptide" evidence="3">
    <location>
        <begin position="1"/>
        <end position="26"/>
    </location>
</feature>
<dbReference type="PROSITE" id="PS50005">
    <property type="entry name" value="TPR"/>
    <property type="match status" value="1"/>
</dbReference>
<dbReference type="AlphaFoldDB" id="A0A511TJH3"/>
<evidence type="ECO:0000256" key="2">
    <source>
        <dbReference type="SAM" id="Phobius"/>
    </source>
</evidence>
<dbReference type="PROSITE" id="PS50293">
    <property type="entry name" value="TPR_REGION"/>
    <property type="match status" value="1"/>
</dbReference>
<keyword evidence="2" id="KW-0472">Membrane</keyword>
<protein>
    <submittedName>
        <fullName evidence="6">Tetratricopeptide repeat-containing protein</fullName>
    </submittedName>
</protein>
<dbReference type="Proteomes" id="UP000321514">
    <property type="component" value="Unassembled WGS sequence"/>
</dbReference>
<reference evidence="6 7" key="1">
    <citation type="submission" date="2016-10" db="EMBL/GenBank/DDBJ databases">
        <authorList>
            <person name="Varghese N."/>
            <person name="Submissions S."/>
        </authorList>
    </citation>
    <scope>NUCLEOTIDE SEQUENCE [LARGE SCALE GENOMIC DNA]</scope>
    <source>
        <strain evidence="6 7">DSM 16525</strain>
    </source>
</reference>
<dbReference type="EMBL" id="FOIB01000020">
    <property type="protein sequence ID" value="SEU42753.1"/>
    <property type="molecule type" value="Genomic_DNA"/>
</dbReference>
<feature type="transmembrane region" description="Helical" evidence="2">
    <location>
        <begin position="268"/>
        <end position="286"/>
    </location>
</feature>
<name>A0A511TJH3_MYXFU</name>
<feature type="transmembrane region" description="Helical" evidence="2">
    <location>
        <begin position="213"/>
        <end position="235"/>
    </location>
</feature>
<feature type="domain" description="PEGA" evidence="4">
    <location>
        <begin position="125"/>
        <end position="190"/>
    </location>
</feature>
<evidence type="ECO:0000313" key="8">
    <source>
        <dbReference type="Proteomes" id="UP000321514"/>
    </source>
</evidence>
<keyword evidence="2" id="KW-1133">Transmembrane helix</keyword>
<keyword evidence="2" id="KW-0812">Transmembrane</keyword>
<evidence type="ECO:0000259" key="4">
    <source>
        <dbReference type="Pfam" id="PF08308"/>
    </source>
</evidence>
<dbReference type="RefSeq" id="WP_083560919.1">
    <property type="nucleotide sequence ID" value="NZ_BJXR01000079.1"/>
</dbReference>
<accession>A0A511TJH3</accession>
<dbReference type="Pfam" id="PF13432">
    <property type="entry name" value="TPR_16"/>
    <property type="match status" value="1"/>
</dbReference>
<sequence length="290" mass="31266">MPLLPRATALFVLALSLTLSSTESFAASASSRAAASRAFERGTRLYQQARYAEAAASFEEANKHVPNGVVLYNLGQCYEKLGEWEKALASYREYLRLEPKAKDREAVQQRVTDLDAKAAALRRPMVTVASEPAGALVRLDGQDKGLTPWSEPVEVGRHQLELALQDHQPLQRELEVRAGEPVQLQLALTRVAPAEVAELPTVVEEAPSRGRTWTWVAAGAAGVAAAGAVTLGLMARADSRELTTREHDRDDVRKLRDSASSKSKTANILYGVAGVAGAAGVTLFFVEGSF</sequence>
<dbReference type="Proteomes" id="UP000183760">
    <property type="component" value="Unassembled WGS sequence"/>
</dbReference>
<dbReference type="InterPro" id="IPR011990">
    <property type="entry name" value="TPR-like_helical_dom_sf"/>
</dbReference>
<keyword evidence="1" id="KW-0802">TPR repeat</keyword>
<dbReference type="InterPro" id="IPR019734">
    <property type="entry name" value="TPR_rpt"/>
</dbReference>
<dbReference type="EMBL" id="BJXR01000079">
    <property type="protein sequence ID" value="GEN13368.1"/>
    <property type="molecule type" value="Genomic_DNA"/>
</dbReference>
<dbReference type="Gene3D" id="1.25.40.10">
    <property type="entry name" value="Tetratricopeptide repeat domain"/>
    <property type="match status" value="1"/>
</dbReference>
<dbReference type="SUPFAM" id="SSF48452">
    <property type="entry name" value="TPR-like"/>
    <property type="match status" value="1"/>
</dbReference>